<evidence type="ECO:0000313" key="4">
    <source>
        <dbReference type="Proteomes" id="UP000553209"/>
    </source>
</evidence>
<dbReference type="InterPro" id="IPR036291">
    <property type="entry name" value="NAD(P)-bd_dom_sf"/>
</dbReference>
<dbReference type="Gene3D" id="3.90.180.10">
    <property type="entry name" value="Medium-chain alcohol dehydrogenases, catalytic domain"/>
    <property type="match status" value="1"/>
</dbReference>
<dbReference type="InterPro" id="IPR020843">
    <property type="entry name" value="ER"/>
</dbReference>
<dbReference type="SMART" id="SM00829">
    <property type="entry name" value="PKS_ER"/>
    <property type="match status" value="1"/>
</dbReference>
<dbReference type="PANTHER" id="PTHR44154:SF1">
    <property type="entry name" value="QUINONE OXIDOREDUCTASE"/>
    <property type="match status" value="1"/>
</dbReference>
<dbReference type="CDD" id="cd08270">
    <property type="entry name" value="MDR4"/>
    <property type="match status" value="1"/>
</dbReference>
<dbReference type="GO" id="GO:0016491">
    <property type="term" value="F:oxidoreductase activity"/>
    <property type="evidence" value="ECO:0007669"/>
    <property type="project" value="InterPro"/>
</dbReference>
<name>A0A7X6MGE2_9ACTN</name>
<dbReference type="Pfam" id="PF13602">
    <property type="entry name" value="ADH_zinc_N_2"/>
    <property type="match status" value="1"/>
</dbReference>
<dbReference type="EMBL" id="JAAXPG010000031">
    <property type="protein sequence ID" value="NKZ01119.1"/>
    <property type="molecule type" value="Genomic_DNA"/>
</dbReference>
<keyword evidence="1" id="KW-0521">NADP</keyword>
<evidence type="ECO:0000256" key="1">
    <source>
        <dbReference type="ARBA" id="ARBA00022857"/>
    </source>
</evidence>
<organism evidence="3 4">
    <name type="scientific">Nocardiopsis alborubida</name>
    <dbReference type="NCBI Taxonomy" id="146802"/>
    <lineage>
        <taxon>Bacteria</taxon>
        <taxon>Bacillati</taxon>
        <taxon>Actinomycetota</taxon>
        <taxon>Actinomycetes</taxon>
        <taxon>Streptosporangiales</taxon>
        <taxon>Nocardiopsidaceae</taxon>
        <taxon>Nocardiopsis</taxon>
    </lineage>
</organism>
<dbReference type="Pfam" id="PF08240">
    <property type="entry name" value="ADH_N"/>
    <property type="match status" value="1"/>
</dbReference>
<sequence length="310" mass="31634">MRALVVDRTAPHHLRLGEAPEPVPAPHQALVRVTAASLNFGEVDTVSRLPDATVPGWDAAGFVERPASDGSGPAAGTSVVTLGVSGGWAELRAVDTGFLGTAPEGADHGALSTVPVAATSALRALRRVGSLLGRRILVTGATGGVGRYAVQLARMGGAHVTACTGEPRAHGAELRDLGAHEVASEPGEPDYLVDGVVDCVGGPQLVAAFDRLNAGGTLVAVGHVTGQPEHFPLGAFLVDDGRHGRSITTFHLQDGVAPAGDLGWLAAQVASGDLDPGVSWRGSWGRADEAVAALLERRLRGKAVLELTTG</sequence>
<dbReference type="Proteomes" id="UP000553209">
    <property type="component" value="Unassembled WGS sequence"/>
</dbReference>
<dbReference type="PANTHER" id="PTHR44154">
    <property type="entry name" value="QUINONE OXIDOREDUCTASE"/>
    <property type="match status" value="1"/>
</dbReference>
<dbReference type="InterPro" id="IPR013154">
    <property type="entry name" value="ADH-like_N"/>
</dbReference>
<dbReference type="SUPFAM" id="SSF50129">
    <property type="entry name" value="GroES-like"/>
    <property type="match status" value="1"/>
</dbReference>
<reference evidence="3 4" key="1">
    <citation type="submission" date="2020-04" db="EMBL/GenBank/DDBJ databases">
        <title>MicrobeNet Type strains.</title>
        <authorList>
            <person name="Nicholson A.C."/>
        </authorList>
    </citation>
    <scope>NUCLEOTIDE SEQUENCE [LARGE SCALE GENOMIC DNA]</scope>
    <source>
        <strain evidence="3 4">ATCC 23612</strain>
    </source>
</reference>
<dbReference type="InterPro" id="IPR011032">
    <property type="entry name" value="GroES-like_sf"/>
</dbReference>
<protein>
    <submittedName>
        <fullName evidence="3">Zinc-binding dehydrogenase</fullName>
    </submittedName>
</protein>
<dbReference type="InterPro" id="IPR051603">
    <property type="entry name" value="Zinc-ADH_QOR/CCCR"/>
</dbReference>
<feature type="domain" description="Enoyl reductase (ER)" evidence="2">
    <location>
        <begin position="9"/>
        <end position="305"/>
    </location>
</feature>
<dbReference type="SUPFAM" id="SSF51735">
    <property type="entry name" value="NAD(P)-binding Rossmann-fold domains"/>
    <property type="match status" value="1"/>
</dbReference>
<proteinExistence type="predicted"/>
<evidence type="ECO:0000313" key="3">
    <source>
        <dbReference type="EMBL" id="NKZ01119.1"/>
    </source>
</evidence>
<dbReference type="RefSeq" id="WP_061080634.1">
    <property type="nucleotide sequence ID" value="NZ_JAAXPG010000031.1"/>
</dbReference>
<dbReference type="AlphaFoldDB" id="A0A7X6MGE2"/>
<keyword evidence="4" id="KW-1185">Reference proteome</keyword>
<dbReference type="Gene3D" id="3.40.50.720">
    <property type="entry name" value="NAD(P)-binding Rossmann-like Domain"/>
    <property type="match status" value="1"/>
</dbReference>
<gene>
    <name evidence="3" type="ORF">HGB44_26125</name>
</gene>
<comment type="caution">
    <text evidence="3">The sequence shown here is derived from an EMBL/GenBank/DDBJ whole genome shotgun (WGS) entry which is preliminary data.</text>
</comment>
<evidence type="ECO:0000259" key="2">
    <source>
        <dbReference type="SMART" id="SM00829"/>
    </source>
</evidence>
<accession>A0A7X6MGE2</accession>